<dbReference type="PANTHER" id="PTHR37534">
    <property type="entry name" value="TRANSCRIPTIONAL ACTIVATOR PROTEIN UGA3"/>
    <property type="match status" value="1"/>
</dbReference>
<feature type="domain" description="Zn(2)-C6 fungal-type" evidence="4">
    <location>
        <begin position="35"/>
        <end position="63"/>
    </location>
</feature>
<sequence>MVDPSSSPPMRAKPEPTDSLSPSTSVELHRRSKTGCKTCRRRKKKCDEARPGCQNCAKNNIICGGYEMRKPWRKGARSKNSALVIPELPHIISAIDDPLDSHLLSYFIRHAGQTLNIYSETHNPFDGFVVDMALANTGLMHSLLCLSASCLLVHQPTLAQEVVVRHGHHFDQAVVTLRKGVKAYSSDSSTQNADCIVLQTIILAHEAIVAGEANGSYRCHLSAASRLVDSCGNLSADVQSFARQFLLYHNLANTISCLDPVNHVMVSPVQADESGSVKPSTSSEGCVDGILHGLLEPITRTRQVRDGIRFYRSTIDSRWFKDERLLSLALDVETQLRTWQSRFTPKTPQYWSSLVYRQSAYVYLYRTIKPSIASPVLAQSLSDGLSYASLALRDIMRNNNSMNSWVCGVLLPPLFILGCAAFDLIHRHAVLELLEDLHACNQRTSIVHAKAILQEVWSRMDAAAHGAADDDAWDWESVMKDMNVDIMLS</sequence>
<dbReference type="SUPFAM" id="SSF57701">
    <property type="entry name" value="Zn2/Cys6 DNA-binding domain"/>
    <property type="match status" value="1"/>
</dbReference>
<evidence type="ECO:0000259" key="4">
    <source>
        <dbReference type="PROSITE" id="PS50048"/>
    </source>
</evidence>
<keyword evidence="2" id="KW-0539">Nucleus</keyword>
<dbReference type="PROSITE" id="PS00463">
    <property type="entry name" value="ZN2_CY6_FUNGAL_1"/>
    <property type="match status" value="1"/>
</dbReference>
<evidence type="ECO:0000256" key="2">
    <source>
        <dbReference type="ARBA" id="ARBA00023242"/>
    </source>
</evidence>
<dbReference type="CDD" id="cd00067">
    <property type="entry name" value="GAL4"/>
    <property type="match status" value="1"/>
</dbReference>
<evidence type="ECO:0000256" key="1">
    <source>
        <dbReference type="ARBA" id="ARBA00004123"/>
    </source>
</evidence>
<dbReference type="InterPro" id="IPR036864">
    <property type="entry name" value="Zn2-C6_fun-type_DNA-bd_sf"/>
</dbReference>
<feature type="region of interest" description="Disordered" evidence="3">
    <location>
        <begin position="1"/>
        <end position="33"/>
    </location>
</feature>
<evidence type="ECO:0000313" key="5">
    <source>
        <dbReference type="EMBL" id="KAK6006644.1"/>
    </source>
</evidence>
<evidence type="ECO:0000313" key="6">
    <source>
        <dbReference type="Proteomes" id="UP001341245"/>
    </source>
</evidence>
<protein>
    <recommendedName>
        <fullName evidence="4">Zn(2)-C6 fungal-type domain-containing protein</fullName>
    </recommendedName>
</protein>
<dbReference type="EMBL" id="JASGXD010000003">
    <property type="protein sequence ID" value="KAK6006644.1"/>
    <property type="molecule type" value="Genomic_DNA"/>
</dbReference>
<comment type="caution">
    <text evidence="5">The sequence shown here is derived from an EMBL/GenBank/DDBJ whole genome shotgun (WGS) entry which is preliminary data.</text>
</comment>
<dbReference type="InterPro" id="IPR001138">
    <property type="entry name" value="Zn2Cys6_DnaBD"/>
</dbReference>
<keyword evidence="6" id="KW-1185">Reference proteome</keyword>
<dbReference type="SMART" id="SM00066">
    <property type="entry name" value="GAL4"/>
    <property type="match status" value="1"/>
</dbReference>
<name>A0ABR0TQB5_AURPU</name>
<accession>A0ABR0TQB5</accession>
<dbReference type="PANTHER" id="PTHR37534:SF38">
    <property type="entry name" value="ZN(2)-C6 FUNGAL-TYPE DOMAIN-CONTAINING PROTEIN"/>
    <property type="match status" value="1"/>
</dbReference>
<organism evidence="5 6">
    <name type="scientific">Aureobasidium pullulans</name>
    <name type="common">Black yeast</name>
    <name type="synonym">Pullularia pullulans</name>
    <dbReference type="NCBI Taxonomy" id="5580"/>
    <lineage>
        <taxon>Eukaryota</taxon>
        <taxon>Fungi</taxon>
        <taxon>Dikarya</taxon>
        <taxon>Ascomycota</taxon>
        <taxon>Pezizomycotina</taxon>
        <taxon>Dothideomycetes</taxon>
        <taxon>Dothideomycetidae</taxon>
        <taxon>Dothideales</taxon>
        <taxon>Saccotheciaceae</taxon>
        <taxon>Aureobasidium</taxon>
    </lineage>
</organism>
<evidence type="ECO:0000256" key="3">
    <source>
        <dbReference type="SAM" id="MobiDB-lite"/>
    </source>
</evidence>
<proteinExistence type="predicted"/>
<dbReference type="Pfam" id="PF00172">
    <property type="entry name" value="Zn_clus"/>
    <property type="match status" value="1"/>
</dbReference>
<gene>
    <name evidence="5" type="ORF">QM012_005652</name>
</gene>
<dbReference type="PROSITE" id="PS50048">
    <property type="entry name" value="ZN2_CY6_FUNGAL_2"/>
    <property type="match status" value="1"/>
</dbReference>
<dbReference type="InterPro" id="IPR021858">
    <property type="entry name" value="Fun_TF"/>
</dbReference>
<dbReference type="Gene3D" id="4.10.240.10">
    <property type="entry name" value="Zn(2)-C6 fungal-type DNA-binding domain"/>
    <property type="match status" value="1"/>
</dbReference>
<comment type="subcellular location">
    <subcellularLocation>
        <location evidence="1">Nucleus</location>
    </subcellularLocation>
</comment>
<dbReference type="Proteomes" id="UP001341245">
    <property type="component" value="Unassembled WGS sequence"/>
</dbReference>
<dbReference type="Pfam" id="PF11951">
    <property type="entry name" value="Fungal_trans_2"/>
    <property type="match status" value="1"/>
</dbReference>
<reference evidence="5 6" key="1">
    <citation type="submission" date="2023-11" db="EMBL/GenBank/DDBJ databases">
        <title>Draft genome sequence and annotation of the polyextremotolerant black yeast-like fungus Aureobasidium pullulans NRRL 62042.</title>
        <authorList>
            <person name="Dielentheis-Frenken M.R.E."/>
            <person name="Wibberg D."/>
            <person name="Blank L.M."/>
            <person name="Tiso T."/>
        </authorList>
    </citation>
    <scope>NUCLEOTIDE SEQUENCE [LARGE SCALE GENOMIC DNA]</scope>
    <source>
        <strain evidence="5 6">NRRL 62042</strain>
    </source>
</reference>